<keyword evidence="3" id="KW-1185">Reference proteome</keyword>
<organism evidence="2 3">
    <name type="scientific">Rhypophila decipiens</name>
    <dbReference type="NCBI Taxonomy" id="261697"/>
    <lineage>
        <taxon>Eukaryota</taxon>
        <taxon>Fungi</taxon>
        <taxon>Dikarya</taxon>
        <taxon>Ascomycota</taxon>
        <taxon>Pezizomycotina</taxon>
        <taxon>Sordariomycetes</taxon>
        <taxon>Sordariomycetidae</taxon>
        <taxon>Sordariales</taxon>
        <taxon>Naviculisporaceae</taxon>
        <taxon>Rhypophila</taxon>
    </lineage>
</organism>
<dbReference type="Proteomes" id="UP001301769">
    <property type="component" value="Unassembled WGS sequence"/>
</dbReference>
<evidence type="ECO:0000256" key="1">
    <source>
        <dbReference type="SAM" id="MobiDB-lite"/>
    </source>
</evidence>
<feature type="compositionally biased region" description="Basic and acidic residues" evidence="1">
    <location>
        <begin position="41"/>
        <end position="57"/>
    </location>
</feature>
<sequence>MTAQSEPSTTNRGPANGSLGQAEPEEAVLNLIPTSTTSDPCSRELEQLEADSKEGQNRPRIIPPASIMSGTTQTIPTRCIRSPRRLLEVLKTKYGEGGYTVEMRHNVYTVVTRDGKGKLSEDEIRDC</sequence>
<protein>
    <submittedName>
        <fullName evidence="2">Uncharacterized protein</fullName>
    </submittedName>
</protein>
<gene>
    <name evidence="2" type="ORF">QBC37DRAFT_419070</name>
</gene>
<feature type="compositionally biased region" description="Polar residues" evidence="1">
    <location>
        <begin position="1"/>
        <end position="13"/>
    </location>
</feature>
<dbReference type="EMBL" id="MU858079">
    <property type="protein sequence ID" value="KAK4215509.1"/>
    <property type="molecule type" value="Genomic_DNA"/>
</dbReference>
<accession>A0AAN6YA59</accession>
<reference evidence="2" key="2">
    <citation type="submission" date="2023-05" db="EMBL/GenBank/DDBJ databases">
        <authorList>
            <consortium name="Lawrence Berkeley National Laboratory"/>
            <person name="Steindorff A."/>
            <person name="Hensen N."/>
            <person name="Bonometti L."/>
            <person name="Westerberg I."/>
            <person name="Brannstrom I.O."/>
            <person name="Guillou S."/>
            <person name="Cros-Aarteil S."/>
            <person name="Calhoun S."/>
            <person name="Haridas S."/>
            <person name="Kuo A."/>
            <person name="Mondo S."/>
            <person name="Pangilinan J."/>
            <person name="Riley R."/>
            <person name="Labutti K."/>
            <person name="Andreopoulos B."/>
            <person name="Lipzen A."/>
            <person name="Chen C."/>
            <person name="Yanf M."/>
            <person name="Daum C."/>
            <person name="Ng V."/>
            <person name="Clum A."/>
            <person name="Ohm R."/>
            <person name="Martin F."/>
            <person name="Silar P."/>
            <person name="Natvig D."/>
            <person name="Lalanne C."/>
            <person name="Gautier V."/>
            <person name="Ament-Velasquez S.L."/>
            <person name="Kruys A."/>
            <person name="Hutchinson M.I."/>
            <person name="Powell A.J."/>
            <person name="Barry K."/>
            <person name="Miller A.N."/>
            <person name="Grigoriev I.V."/>
            <person name="Debuchy R."/>
            <person name="Gladieux P."/>
            <person name="Thoren M.H."/>
            <person name="Johannesson H."/>
        </authorList>
    </citation>
    <scope>NUCLEOTIDE SEQUENCE</scope>
    <source>
        <strain evidence="2">PSN293</strain>
    </source>
</reference>
<comment type="caution">
    <text evidence="2">The sequence shown here is derived from an EMBL/GenBank/DDBJ whole genome shotgun (WGS) entry which is preliminary data.</text>
</comment>
<reference evidence="2" key="1">
    <citation type="journal article" date="2023" name="Mol. Phylogenet. Evol.">
        <title>Genome-scale phylogeny and comparative genomics of the fungal order Sordariales.</title>
        <authorList>
            <person name="Hensen N."/>
            <person name="Bonometti L."/>
            <person name="Westerberg I."/>
            <person name="Brannstrom I.O."/>
            <person name="Guillou S."/>
            <person name="Cros-Aarteil S."/>
            <person name="Calhoun S."/>
            <person name="Haridas S."/>
            <person name="Kuo A."/>
            <person name="Mondo S."/>
            <person name="Pangilinan J."/>
            <person name="Riley R."/>
            <person name="LaButti K."/>
            <person name="Andreopoulos B."/>
            <person name="Lipzen A."/>
            <person name="Chen C."/>
            <person name="Yan M."/>
            <person name="Daum C."/>
            <person name="Ng V."/>
            <person name="Clum A."/>
            <person name="Steindorff A."/>
            <person name="Ohm R.A."/>
            <person name="Martin F."/>
            <person name="Silar P."/>
            <person name="Natvig D.O."/>
            <person name="Lalanne C."/>
            <person name="Gautier V."/>
            <person name="Ament-Velasquez S.L."/>
            <person name="Kruys A."/>
            <person name="Hutchinson M.I."/>
            <person name="Powell A.J."/>
            <person name="Barry K."/>
            <person name="Miller A.N."/>
            <person name="Grigoriev I.V."/>
            <person name="Debuchy R."/>
            <person name="Gladieux P."/>
            <person name="Hiltunen Thoren M."/>
            <person name="Johannesson H."/>
        </authorList>
    </citation>
    <scope>NUCLEOTIDE SEQUENCE</scope>
    <source>
        <strain evidence="2">PSN293</strain>
    </source>
</reference>
<evidence type="ECO:0000313" key="2">
    <source>
        <dbReference type="EMBL" id="KAK4215509.1"/>
    </source>
</evidence>
<name>A0AAN6YA59_9PEZI</name>
<proteinExistence type="predicted"/>
<evidence type="ECO:0000313" key="3">
    <source>
        <dbReference type="Proteomes" id="UP001301769"/>
    </source>
</evidence>
<feature type="region of interest" description="Disordered" evidence="1">
    <location>
        <begin position="1"/>
        <end position="73"/>
    </location>
</feature>
<dbReference type="AlphaFoldDB" id="A0AAN6YA59"/>